<dbReference type="PANTHER" id="PTHR12526:SF630">
    <property type="entry name" value="GLYCOSYLTRANSFERASE"/>
    <property type="match status" value="1"/>
</dbReference>
<dbReference type="EMBL" id="BAABKE010000001">
    <property type="protein sequence ID" value="GAA5093779.1"/>
    <property type="molecule type" value="Genomic_DNA"/>
</dbReference>
<dbReference type="InterPro" id="IPR028098">
    <property type="entry name" value="Glyco_trans_4-like_N"/>
</dbReference>
<comment type="caution">
    <text evidence="3">The sequence shown here is derived from an EMBL/GenBank/DDBJ whole genome shotgun (WGS) entry which is preliminary data.</text>
</comment>
<accession>A0ABP9MGE9</accession>
<evidence type="ECO:0000313" key="4">
    <source>
        <dbReference type="Proteomes" id="UP001500631"/>
    </source>
</evidence>
<gene>
    <name evidence="3" type="ORF">GCM10023338_01250</name>
</gene>
<sequence>MKILYVVTGLGLGGAEKVVADLADQMVLRGHVVKIAYLKGDVLVKPKSEHVELIYLGLESGKKLIAASQKYRQLIQQYHPDVIHAHMVHANIFARLNRIGCKVPKLICTAHNSNEGGKIRMLAYRYTNFLSDFNTNVSQEAVQAFIEKGAFTSQNAEHIYNGINLEKFIYQVSKEQQEKISLLSIGRLNEQKDYPNLLNALVEVCKVFPKIHLNIAGEGELRSEIEALIEQLKLNQYVTLLGRRDDVPSLMQQADFFILSSKYEGFGLVVAEAMACGTFVIATDCGGVREVMGTTGLLVSPQNSQMLADAVIHAIELSEAERLDNNNAALAHVRENFDLNKVAQKWEQIYESE</sequence>
<dbReference type="Pfam" id="PF13439">
    <property type="entry name" value="Glyco_transf_4"/>
    <property type="match status" value="1"/>
</dbReference>
<organism evidence="3 4">
    <name type="scientific">Wohlfahrtiimonas larvae</name>
    <dbReference type="NCBI Taxonomy" id="1157986"/>
    <lineage>
        <taxon>Bacteria</taxon>
        <taxon>Pseudomonadati</taxon>
        <taxon>Pseudomonadota</taxon>
        <taxon>Gammaproteobacteria</taxon>
        <taxon>Cardiobacteriales</taxon>
        <taxon>Ignatzschineriaceae</taxon>
        <taxon>Wohlfahrtiimonas</taxon>
    </lineage>
</organism>
<dbReference type="Pfam" id="PF00534">
    <property type="entry name" value="Glycos_transf_1"/>
    <property type="match status" value="1"/>
</dbReference>
<dbReference type="Gene3D" id="3.40.50.2000">
    <property type="entry name" value="Glycogen Phosphorylase B"/>
    <property type="match status" value="2"/>
</dbReference>
<feature type="domain" description="Glycosyltransferase subfamily 4-like N-terminal" evidence="2">
    <location>
        <begin position="13"/>
        <end position="167"/>
    </location>
</feature>
<dbReference type="InterPro" id="IPR001296">
    <property type="entry name" value="Glyco_trans_1"/>
</dbReference>
<dbReference type="SUPFAM" id="SSF53756">
    <property type="entry name" value="UDP-Glycosyltransferase/glycogen phosphorylase"/>
    <property type="match status" value="1"/>
</dbReference>
<proteinExistence type="predicted"/>
<dbReference type="Proteomes" id="UP001500631">
    <property type="component" value="Unassembled WGS sequence"/>
</dbReference>
<protein>
    <submittedName>
        <fullName evidence="3">Glycosyltransferase</fullName>
    </submittedName>
</protein>
<dbReference type="PANTHER" id="PTHR12526">
    <property type="entry name" value="GLYCOSYLTRANSFERASE"/>
    <property type="match status" value="1"/>
</dbReference>
<dbReference type="RefSeq" id="WP_077925982.1">
    <property type="nucleotide sequence ID" value="NZ_BAABKE010000001.1"/>
</dbReference>
<evidence type="ECO:0000259" key="1">
    <source>
        <dbReference type="Pfam" id="PF00534"/>
    </source>
</evidence>
<keyword evidence="4" id="KW-1185">Reference proteome</keyword>
<evidence type="ECO:0000313" key="3">
    <source>
        <dbReference type="EMBL" id="GAA5093779.1"/>
    </source>
</evidence>
<evidence type="ECO:0000259" key="2">
    <source>
        <dbReference type="Pfam" id="PF13439"/>
    </source>
</evidence>
<name>A0ABP9MGE9_9GAMM</name>
<feature type="domain" description="Glycosyl transferase family 1" evidence="1">
    <location>
        <begin position="171"/>
        <end position="326"/>
    </location>
</feature>
<reference evidence="4" key="1">
    <citation type="journal article" date="2019" name="Int. J. Syst. Evol. Microbiol.">
        <title>The Global Catalogue of Microorganisms (GCM) 10K type strain sequencing project: providing services to taxonomists for standard genome sequencing and annotation.</title>
        <authorList>
            <consortium name="The Broad Institute Genomics Platform"/>
            <consortium name="The Broad Institute Genome Sequencing Center for Infectious Disease"/>
            <person name="Wu L."/>
            <person name="Ma J."/>
        </authorList>
    </citation>
    <scope>NUCLEOTIDE SEQUENCE [LARGE SCALE GENOMIC DNA]</scope>
    <source>
        <strain evidence="4">JCM 18424</strain>
    </source>
</reference>